<proteinExistence type="predicted"/>
<accession>A0A6C0BLM7</accession>
<sequence>MIRHWASTCGDVDILLEQKDQQLCLRLNDFLLGNSYFLILFDGHTWSLDHTIFNTVAALYEALIHGLNEDDRRINLRLISEEARIPPKFDIMIQYHDHKNHEDDTIMLTLNLDTSITLPGLESGIHVSLDHIFLKAISIENDDRQLPLDLCALQMT</sequence>
<reference evidence="1" key="1">
    <citation type="journal article" date="2020" name="Nature">
        <title>Giant virus diversity and host interactions through global metagenomics.</title>
        <authorList>
            <person name="Schulz F."/>
            <person name="Roux S."/>
            <person name="Paez-Espino D."/>
            <person name="Jungbluth S."/>
            <person name="Walsh D.A."/>
            <person name="Denef V.J."/>
            <person name="McMahon K.D."/>
            <person name="Konstantinidis K.T."/>
            <person name="Eloe-Fadrosh E.A."/>
            <person name="Kyrpides N.C."/>
            <person name="Woyke T."/>
        </authorList>
    </citation>
    <scope>NUCLEOTIDE SEQUENCE</scope>
    <source>
        <strain evidence="1">GVMAG-M-3300014204-73</strain>
    </source>
</reference>
<dbReference type="EMBL" id="MN739177">
    <property type="protein sequence ID" value="QHS92318.1"/>
    <property type="molecule type" value="Genomic_DNA"/>
</dbReference>
<name>A0A6C0BLM7_9ZZZZ</name>
<dbReference type="AlphaFoldDB" id="A0A6C0BLM7"/>
<organism evidence="1">
    <name type="scientific">viral metagenome</name>
    <dbReference type="NCBI Taxonomy" id="1070528"/>
    <lineage>
        <taxon>unclassified sequences</taxon>
        <taxon>metagenomes</taxon>
        <taxon>organismal metagenomes</taxon>
    </lineage>
</organism>
<evidence type="ECO:0000313" key="1">
    <source>
        <dbReference type="EMBL" id="QHS92318.1"/>
    </source>
</evidence>
<protein>
    <submittedName>
        <fullName evidence="1">Uncharacterized protein</fullName>
    </submittedName>
</protein>